<sequence>MEPLYSKDRLATKDTYQCHHSPGTASKKGHCGGKIIIYTPIVLKKDKDEDEWIIQIEIFGYTKHPEKDKRINGVLDFIADNLRRELDVEGLSALLKNRKRAFTEYRKTLGSKSPIRFQGVWESRVSIRDIYDMWMEVVNAYQIFDKDESRSLRIWCERLKQKGCLTCEVSRN</sequence>
<evidence type="ECO:0000313" key="2">
    <source>
        <dbReference type="Proteomes" id="UP000749646"/>
    </source>
</evidence>
<dbReference type="AlphaFoldDB" id="A0A9P6J1N0"/>
<dbReference type="EMBL" id="JAAAHW010006618">
    <property type="protein sequence ID" value="KAF9957482.1"/>
    <property type="molecule type" value="Genomic_DNA"/>
</dbReference>
<dbReference type="Proteomes" id="UP000749646">
    <property type="component" value="Unassembled WGS sequence"/>
</dbReference>
<accession>A0A9P6J1N0</accession>
<proteinExistence type="predicted"/>
<protein>
    <submittedName>
        <fullName evidence="1">Uncharacterized protein</fullName>
    </submittedName>
</protein>
<organism evidence="1 2">
    <name type="scientific">Modicella reniformis</name>
    <dbReference type="NCBI Taxonomy" id="1440133"/>
    <lineage>
        <taxon>Eukaryota</taxon>
        <taxon>Fungi</taxon>
        <taxon>Fungi incertae sedis</taxon>
        <taxon>Mucoromycota</taxon>
        <taxon>Mortierellomycotina</taxon>
        <taxon>Mortierellomycetes</taxon>
        <taxon>Mortierellales</taxon>
        <taxon>Mortierellaceae</taxon>
        <taxon>Modicella</taxon>
    </lineage>
</organism>
<gene>
    <name evidence="1" type="ORF">BGZ65_002022</name>
</gene>
<evidence type="ECO:0000313" key="1">
    <source>
        <dbReference type="EMBL" id="KAF9957482.1"/>
    </source>
</evidence>
<name>A0A9P6J1N0_9FUNG</name>
<keyword evidence="2" id="KW-1185">Reference proteome</keyword>
<comment type="caution">
    <text evidence="1">The sequence shown here is derived from an EMBL/GenBank/DDBJ whole genome shotgun (WGS) entry which is preliminary data.</text>
</comment>
<reference evidence="1" key="1">
    <citation type="journal article" date="2020" name="Fungal Divers.">
        <title>Resolving the Mortierellaceae phylogeny through synthesis of multi-gene phylogenetics and phylogenomics.</title>
        <authorList>
            <person name="Vandepol N."/>
            <person name="Liber J."/>
            <person name="Desiro A."/>
            <person name="Na H."/>
            <person name="Kennedy M."/>
            <person name="Barry K."/>
            <person name="Grigoriev I.V."/>
            <person name="Miller A.N."/>
            <person name="O'Donnell K."/>
            <person name="Stajich J.E."/>
            <person name="Bonito G."/>
        </authorList>
    </citation>
    <scope>NUCLEOTIDE SEQUENCE</scope>
    <source>
        <strain evidence="1">MES-2147</strain>
    </source>
</reference>